<feature type="chain" id="PRO_5026272903" evidence="2">
    <location>
        <begin position="20"/>
        <end position="248"/>
    </location>
</feature>
<accession>A0A6G5A9Z0</accession>
<evidence type="ECO:0000256" key="1">
    <source>
        <dbReference type="SAM" id="MobiDB-lite"/>
    </source>
</evidence>
<keyword evidence="2" id="KW-0732">Signal</keyword>
<evidence type="ECO:0000313" key="3">
    <source>
        <dbReference type="EMBL" id="NIE47053.1"/>
    </source>
</evidence>
<dbReference type="EMBL" id="GIKN01004780">
    <property type="protein sequence ID" value="NIE47053.1"/>
    <property type="molecule type" value="Transcribed_RNA"/>
</dbReference>
<proteinExistence type="predicted"/>
<organism evidence="3">
    <name type="scientific">Rhipicephalus microplus</name>
    <name type="common">Cattle tick</name>
    <name type="synonym">Boophilus microplus</name>
    <dbReference type="NCBI Taxonomy" id="6941"/>
    <lineage>
        <taxon>Eukaryota</taxon>
        <taxon>Metazoa</taxon>
        <taxon>Ecdysozoa</taxon>
        <taxon>Arthropoda</taxon>
        <taxon>Chelicerata</taxon>
        <taxon>Arachnida</taxon>
        <taxon>Acari</taxon>
        <taxon>Parasitiformes</taxon>
        <taxon>Ixodida</taxon>
        <taxon>Ixodoidea</taxon>
        <taxon>Ixodidae</taxon>
        <taxon>Rhipicephalinae</taxon>
        <taxon>Rhipicephalus</taxon>
        <taxon>Boophilus</taxon>
    </lineage>
</organism>
<dbReference type="AlphaFoldDB" id="A0A6G5A9Z0"/>
<sequence length="248" mass="27292">MRWVSIWAVLVLFAVQGHGGPLNRLFCPTICNPNPEEPLSRCFYNCGFLKYGKYHDGSRCWYFVGTGKIINSKGYCNRGACLKVFTSGYEGSDAQIYCEDYQTKIPSKNQTSVKGGRFNATQATHNEPNETYITKTSNASHQLKFDKNISSGILVMPSTKTHVAPGPNSKSNNTTTISVTPTILKDASTNHEQKTASSHIPLIITSAGIKGIADFPPNADGANLEPSQGHPDERNQVSRLKQHLARWL</sequence>
<name>A0A6G5A9Z0_RHIMP</name>
<evidence type="ECO:0000256" key="2">
    <source>
        <dbReference type="SAM" id="SignalP"/>
    </source>
</evidence>
<protein>
    <submittedName>
        <fullName evidence="3">Putative mucin</fullName>
    </submittedName>
</protein>
<reference evidence="3" key="1">
    <citation type="submission" date="2020-03" db="EMBL/GenBank/DDBJ databases">
        <title>A transcriptome and proteome of the tick Rhipicephalus microplus shaped by the genetic composition of its hosts and developmental stage.</title>
        <authorList>
            <person name="Garcia G.R."/>
            <person name="Ribeiro J.M.C."/>
            <person name="Maruyama S.R."/>
            <person name="Gardinasse L.G."/>
            <person name="Nelson K."/>
            <person name="Ferreira B.R."/>
            <person name="Andrade T.G."/>
            <person name="Santos I.K.F.M."/>
        </authorList>
    </citation>
    <scope>NUCLEOTIDE SEQUENCE</scope>
    <source>
        <strain evidence="3">NSGR</strain>
        <tissue evidence="3">Salivary glands</tissue>
    </source>
</reference>
<feature type="signal peptide" evidence="2">
    <location>
        <begin position="1"/>
        <end position="19"/>
    </location>
</feature>
<feature type="region of interest" description="Disordered" evidence="1">
    <location>
        <begin position="214"/>
        <end position="236"/>
    </location>
</feature>